<proteinExistence type="inferred from homology"/>
<feature type="domain" description="TonB-dependent receptor plug" evidence="13">
    <location>
        <begin position="84"/>
        <end position="189"/>
    </location>
</feature>
<keyword evidence="2 10" id="KW-0813">Transport</keyword>
<comment type="subcellular location">
    <subcellularLocation>
        <location evidence="1 10">Cell outer membrane</location>
        <topology evidence="1 10">Multi-pass membrane protein</topology>
    </subcellularLocation>
</comment>
<dbReference type="InterPro" id="IPR000531">
    <property type="entry name" value="Beta-barrel_TonB"/>
</dbReference>
<organism evidence="14 15">
    <name type="scientific">Hallella colorans</name>
    <dbReference type="NCBI Taxonomy" id="1703337"/>
    <lineage>
        <taxon>Bacteria</taxon>
        <taxon>Pseudomonadati</taxon>
        <taxon>Bacteroidota</taxon>
        <taxon>Bacteroidia</taxon>
        <taxon>Bacteroidales</taxon>
        <taxon>Prevotellaceae</taxon>
        <taxon>Hallella</taxon>
    </lineage>
</organism>
<keyword evidence="15" id="KW-1185">Reference proteome</keyword>
<dbReference type="Proteomes" id="UP000245870">
    <property type="component" value="Unassembled WGS sequence"/>
</dbReference>
<dbReference type="PANTHER" id="PTHR30069:SF29">
    <property type="entry name" value="HEMOGLOBIN AND HEMOGLOBIN-HAPTOGLOBIN-BINDING PROTEIN 1-RELATED"/>
    <property type="match status" value="1"/>
</dbReference>
<evidence type="ECO:0000256" key="7">
    <source>
        <dbReference type="ARBA" id="ARBA00023136"/>
    </source>
</evidence>
<protein>
    <submittedName>
        <fullName evidence="14">Iron complex outermembrane receptor protein</fullName>
    </submittedName>
</protein>
<keyword evidence="3 10" id="KW-1134">Transmembrane beta strand</keyword>
<evidence type="ECO:0000313" key="15">
    <source>
        <dbReference type="Proteomes" id="UP000245870"/>
    </source>
</evidence>
<evidence type="ECO:0000313" key="14">
    <source>
        <dbReference type="EMBL" id="PVX51680.1"/>
    </source>
</evidence>
<evidence type="ECO:0000259" key="12">
    <source>
        <dbReference type="Pfam" id="PF00593"/>
    </source>
</evidence>
<dbReference type="InterPro" id="IPR036942">
    <property type="entry name" value="Beta-barrel_TonB_sf"/>
</dbReference>
<keyword evidence="5" id="KW-0732">Signal</keyword>
<evidence type="ECO:0000256" key="6">
    <source>
        <dbReference type="ARBA" id="ARBA00023077"/>
    </source>
</evidence>
<dbReference type="Pfam" id="PF00593">
    <property type="entry name" value="TonB_dep_Rec_b-barrel"/>
    <property type="match status" value="1"/>
</dbReference>
<dbReference type="InterPro" id="IPR039426">
    <property type="entry name" value="TonB-dep_rcpt-like"/>
</dbReference>
<reference evidence="14 15" key="1">
    <citation type="submission" date="2018-05" db="EMBL/GenBank/DDBJ databases">
        <title>Genomic Encyclopedia of Type Strains, Phase IV (KMG-IV): sequencing the most valuable type-strain genomes for metagenomic binning, comparative biology and taxonomic classification.</title>
        <authorList>
            <person name="Goeker M."/>
        </authorList>
    </citation>
    <scope>NUCLEOTIDE SEQUENCE [LARGE SCALE GENOMIC DNA]</scope>
    <source>
        <strain evidence="14 15">DSM 100333</strain>
    </source>
</reference>
<dbReference type="AlphaFoldDB" id="A0A2U0U4S8"/>
<dbReference type="GO" id="GO:0044718">
    <property type="term" value="P:siderophore transmembrane transport"/>
    <property type="evidence" value="ECO:0007669"/>
    <property type="project" value="TreeGrafter"/>
</dbReference>
<keyword evidence="7 10" id="KW-0472">Membrane</keyword>
<keyword evidence="8 14" id="KW-0675">Receptor</keyword>
<evidence type="ECO:0000256" key="11">
    <source>
        <dbReference type="RuleBase" id="RU003357"/>
    </source>
</evidence>
<dbReference type="InterPro" id="IPR037066">
    <property type="entry name" value="Plug_dom_sf"/>
</dbReference>
<comment type="caution">
    <text evidence="14">The sequence shown here is derived from an EMBL/GenBank/DDBJ whole genome shotgun (WGS) entry which is preliminary data.</text>
</comment>
<comment type="similarity">
    <text evidence="10 11">Belongs to the TonB-dependent receptor family.</text>
</comment>
<dbReference type="Pfam" id="PF07715">
    <property type="entry name" value="Plug"/>
    <property type="match status" value="1"/>
</dbReference>
<dbReference type="PANTHER" id="PTHR30069">
    <property type="entry name" value="TONB-DEPENDENT OUTER MEMBRANE RECEPTOR"/>
    <property type="match status" value="1"/>
</dbReference>
<accession>A0A2U0U4S8</accession>
<evidence type="ECO:0000256" key="3">
    <source>
        <dbReference type="ARBA" id="ARBA00022452"/>
    </source>
</evidence>
<evidence type="ECO:0000256" key="5">
    <source>
        <dbReference type="ARBA" id="ARBA00022729"/>
    </source>
</evidence>
<keyword evidence="9 10" id="KW-0998">Cell outer membrane</keyword>
<feature type="domain" description="TonB-dependent receptor-like beta-barrel" evidence="12">
    <location>
        <begin position="244"/>
        <end position="664"/>
    </location>
</feature>
<dbReference type="SUPFAM" id="SSF56935">
    <property type="entry name" value="Porins"/>
    <property type="match status" value="1"/>
</dbReference>
<dbReference type="Gene3D" id="2.40.170.20">
    <property type="entry name" value="TonB-dependent receptor, beta-barrel domain"/>
    <property type="match status" value="1"/>
</dbReference>
<dbReference type="GO" id="GO:0009279">
    <property type="term" value="C:cell outer membrane"/>
    <property type="evidence" value="ECO:0007669"/>
    <property type="project" value="UniProtKB-SubCell"/>
</dbReference>
<evidence type="ECO:0000256" key="8">
    <source>
        <dbReference type="ARBA" id="ARBA00023170"/>
    </source>
</evidence>
<evidence type="ECO:0000256" key="2">
    <source>
        <dbReference type="ARBA" id="ARBA00022448"/>
    </source>
</evidence>
<dbReference type="InterPro" id="IPR012910">
    <property type="entry name" value="Plug_dom"/>
</dbReference>
<dbReference type="Gene3D" id="2.170.130.10">
    <property type="entry name" value="TonB-dependent receptor, plug domain"/>
    <property type="match status" value="1"/>
</dbReference>
<name>A0A2U0U4S8_9BACT</name>
<dbReference type="PROSITE" id="PS52016">
    <property type="entry name" value="TONB_DEPENDENT_REC_3"/>
    <property type="match status" value="1"/>
</dbReference>
<keyword evidence="4 10" id="KW-0812">Transmembrane</keyword>
<sequence length="692" mass="76645">MKKQMFNKRSALVFKQFNRKGYSLFAALGKEVLISVLSVATLSHAKANGLEVPSMVEADTANVGEQRIDEVLITGSRAPLTAIQSAQIVKVITRDDIHRAQAQTLNDILKLSTGVDVRQRGGFGVQTDISINGGTFDQIAILLNGVALTSPQTGHNAADFPISLSDIERIEVLEGASAKVFGVSAFSGAINIVTTPDARSNVRAKIEGGSFGSLGADAGLTVAGLGNKRGTLSTSHQLSGGYTRSDGGTDNADFKKGRAFYQGFMSAKNINLNWQAGFVTKDYGANTFYSPKFPNQYEETTRLMGSLGMNIKPFAGNDSKYLSRLEIVPRLYGHRDYDHFQLIKGKVGAKAGENYHRVDVYGAALNMNFDWAAGRSAIGADISKELILSTAYGEHLPESEWQRIKDTERSYARKGVRTNTSLFAEHNIILGGLTISAGIMANKNTGLDNDFRFYPGVDLSYRPNDHWKFYASWNKSLRVPTYTDLYTNNPAQKGDLNLKPERNSTLKIGSRFRANGLNVVASAFYSKGENMIDWVYETKESKKYHALNIGKLDNMGFNVETNLNLSQLLIHNVGGEPTLLKLGYAFIHQNHETTQKIYKSLYALEYLRHKFVAELSHPIVKKLSASWALRWQQRMNGYHPYAKLDGRLTWSEPTWQLFVKADNITNHRYYDIGAVPQPGIWIMAGGNIKLNF</sequence>
<evidence type="ECO:0000256" key="9">
    <source>
        <dbReference type="ARBA" id="ARBA00023237"/>
    </source>
</evidence>
<dbReference type="RefSeq" id="WP_116616886.1">
    <property type="nucleotide sequence ID" value="NZ_CAMQYP010000003.1"/>
</dbReference>
<evidence type="ECO:0000259" key="13">
    <source>
        <dbReference type="Pfam" id="PF07715"/>
    </source>
</evidence>
<keyword evidence="6 11" id="KW-0798">TonB box</keyword>
<gene>
    <name evidence="14" type="ORF">C7379_11532</name>
</gene>
<dbReference type="GO" id="GO:0015344">
    <property type="term" value="F:siderophore uptake transmembrane transporter activity"/>
    <property type="evidence" value="ECO:0007669"/>
    <property type="project" value="TreeGrafter"/>
</dbReference>
<dbReference type="EMBL" id="QENY01000015">
    <property type="protein sequence ID" value="PVX51680.1"/>
    <property type="molecule type" value="Genomic_DNA"/>
</dbReference>
<evidence type="ECO:0000256" key="10">
    <source>
        <dbReference type="PROSITE-ProRule" id="PRU01360"/>
    </source>
</evidence>
<evidence type="ECO:0000256" key="4">
    <source>
        <dbReference type="ARBA" id="ARBA00022692"/>
    </source>
</evidence>
<dbReference type="OrthoDB" id="9758472at2"/>
<evidence type="ECO:0000256" key="1">
    <source>
        <dbReference type="ARBA" id="ARBA00004571"/>
    </source>
</evidence>